<dbReference type="Ensembl" id="ENSHHUT00000066019.1">
    <property type="protein sequence ID" value="ENSHHUP00000063857.1"/>
    <property type="gene ID" value="ENSHHUG00000037735.1"/>
</dbReference>
<dbReference type="InterPro" id="IPR035985">
    <property type="entry name" value="Ubiquitin-activating_enz"/>
</dbReference>
<reference evidence="3" key="1">
    <citation type="submission" date="2018-06" db="EMBL/GenBank/DDBJ databases">
        <title>Genome assembly of Danube salmon.</title>
        <authorList>
            <person name="Macqueen D.J."/>
            <person name="Gundappa M.K."/>
        </authorList>
    </citation>
    <scope>NUCLEOTIDE SEQUENCE [LARGE SCALE GENOMIC DNA]</scope>
</reference>
<proteinExistence type="predicted"/>
<dbReference type="FunFam" id="3.10.290.60:FF:000002">
    <property type="entry name" value="Ubiquitin-like modifier-activating enzyme 1"/>
    <property type="match status" value="1"/>
</dbReference>
<evidence type="ECO:0000313" key="3">
    <source>
        <dbReference type="Proteomes" id="UP000314982"/>
    </source>
</evidence>
<dbReference type="InterPro" id="IPR018965">
    <property type="entry name" value="Ub-activating_enz_E1_C"/>
</dbReference>
<dbReference type="STRING" id="62062.ENSHHUP00000063857"/>
<protein>
    <recommendedName>
        <fullName evidence="1">Ubiquitin-activating enzyme E1 C-terminal domain-containing protein</fullName>
    </recommendedName>
</protein>
<reference evidence="2" key="2">
    <citation type="submission" date="2025-08" db="UniProtKB">
        <authorList>
            <consortium name="Ensembl"/>
        </authorList>
    </citation>
    <scope>IDENTIFICATION</scope>
</reference>
<dbReference type="SUPFAM" id="SSF69572">
    <property type="entry name" value="Activating enzymes of the ubiquitin-like proteins"/>
    <property type="match status" value="1"/>
</dbReference>
<dbReference type="Gene3D" id="1.10.10.2660">
    <property type="entry name" value="Ubiquitin-activating enzyme E1, SCCH domain"/>
    <property type="match status" value="1"/>
</dbReference>
<dbReference type="AlphaFoldDB" id="A0A4W5PKA1"/>
<dbReference type="Proteomes" id="UP000314982">
    <property type="component" value="Unassembled WGS sequence"/>
</dbReference>
<evidence type="ECO:0000259" key="1">
    <source>
        <dbReference type="SMART" id="SM00985"/>
    </source>
</evidence>
<dbReference type="InterPro" id="IPR038252">
    <property type="entry name" value="UBA_E1_C_sf"/>
</dbReference>
<dbReference type="InterPro" id="IPR042063">
    <property type="entry name" value="Ubi_acti_E1_SCCH"/>
</dbReference>
<dbReference type="GO" id="GO:0008641">
    <property type="term" value="F:ubiquitin-like modifier activating enzyme activity"/>
    <property type="evidence" value="ECO:0007669"/>
    <property type="project" value="InterPro"/>
</dbReference>
<organism evidence="2 3">
    <name type="scientific">Hucho hucho</name>
    <name type="common">huchen</name>
    <dbReference type="NCBI Taxonomy" id="62062"/>
    <lineage>
        <taxon>Eukaryota</taxon>
        <taxon>Metazoa</taxon>
        <taxon>Chordata</taxon>
        <taxon>Craniata</taxon>
        <taxon>Vertebrata</taxon>
        <taxon>Euteleostomi</taxon>
        <taxon>Actinopterygii</taxon>
        <taxon>Neopterygii</taxon>
        <taxon>Teleostei</taxon>
        <taxon>Protacanthopterygii</taxon>
        <taxon>Salmoniformes</taxon>
        <taxon>Salmonidae</taxon>
        <taxon>Salmoninae</taxon>
        <taxon>Hucho</taxon>
    </lineage>
</organism>
<dbReference type="GeneTree" id="ENSGT00940000165405"/>
<sequence>MDYVMAGANLFAQSYGMQGSTDRVGVAKILDSLSVPTFVPRSGVKIHVSDQELQSANANVEKTIKTGPTSRHRPHDNRLEELKTLLPGPEASSHFKLTAIDFEVKGLQPSGEEMTLRQFLDYFKNEHQLEITMLSQGVSMLYSFFMPAAKLKERLVLPMTEIVTKVSKKKLGKHVKALVFELCCNDLTDEDVEVPYVRYTIR</sequence>
<accession>A0A4W5PKA1</accession>
<dbReference type="Pfam" id="PF09358">
    <property type="entry name" value="E1_UFD"/>
    <property type="match status" value="1"/>
</dbReference>
<evidence type="ECO:0000313" key="2">
    <source>
        <dbReference type="Ensembl" id="ENSHHUP00000063857.1"/>
    </source>
</evidence>
<reference evidence="2" key="3">
    <citation type="submission" date="2025-09" db="UniProtKB">
        <authorList>
            <consortium name="Ensembl"/>
        </authorList>
    </citation>
    <scope>IDENTIFICATION</scope>
</reference>
<feature type="domain" description="Ubiquitin-activating enzyme E1 C-terminal" evidence="1">
    <location>
        <begin position="89"/>
        <end position="197"/>
    </location>
</feature>
<dbReference type="Gene3D" id="3.10.290.60">
    <property type="entry name" value="Ubiquitin-activating enzyme E1, UFD domain"/>
    <property type="match status" value="1"/>
</dbReference>
<keyword evidence="3" id="KW-1185">Reference proteome</keyword>
<name>A0A4W5PKA1_9TELE</name>
<dbReference type="SMART" id="SM00985">
    <property type="entry name" value="UBA_e1_C"/>
    <property type="match status" value="1"/>
</dbReference>